<proteinExistence type="predicted"/>
<comment type="caution">
    <text evidence="1">The sequence shown here is derived from an EMBL/GenBank/DDBJ whole genome shotgun (WGS) entry which is preliminary data.</text>
</comment>
<evidence type="ECO:0000313" key="2">
    <source>
        <dbReference type="Proteomes" id="UP001202328"/>
    </source>
</evidence>
<sequence length="89" mass="10661">SALVWLKNIMRKESSKDFYGAWHWIFERDSEHMLLVRDRNKYGEYPSLTISADKSKHLTILPAEKGLNRWKRFMLDFDKCLSRKTPTEV</sequence>
<feature type="non-terminal residue" evidence="1">
    <location>
        <position position="1"/>
    </location>
</feature>
<organism evidence="1 2">
    <name type="scientific">Papaver atlanticum</name>
    <dbReference type="NCBI Taxonomy" id="357466"/>
    <lineage>
        <taxon>Eukaryota</taxon>
        <taxon>Viridiplantae</taxon>
        <taxon>Streptophyta</taxon>
        <taxon>Embryophyta</taxon>
        <taxon>Tracheophyta</taxon>
        <taxon>Spermatophyta</taxon>
        <taxon>Magnoliopsida</taxon>
        <taxon>Ranunculales</taxon>
        <taxon>Papaveraceae</taxon>
        <taxon>Papaveroideae</taxon>
        <taxon>Papaver</taxon>
    </lineage>
</organism>
<accession>A0AAD4XEQ5</accession>
<dbReference type="EMBL" id="JAJJMB010010315">
    <property type="protein sequence ID" value="KAI3909774.1"/>
    <property type="molecule type" value="Genomic_DNA"/>
</dbReference>
<keyword evidence="2" id="KW-1185">Reference proteome</keyword>
<name>A0AAD4XEQ5_9MAGN</name>
<dbReference type="Proteomes" id="UP001202328">
    <property type="component" value="Unassembled WGS sequence"/>
</dbReference>
<feature type="non-terminal residue" evidence="1">
    <location>
        <position position="89"/>
    </location>
</feature>
<protein>
    <submittedName>
        <fullName evidence="1">Uncharacterized protein</fullName>
    </submittedName>
</protein>
<gene>
    <name evidence="1" type="ORF">MKW98_014191</name>
</gene>
<dbReference type="AlphaFoldDB" id="A0AAD4XEQ5"/>
<reference evidence="1" key="1">
    <citation type="submission" date="2022-04" db="EMBL/GenBank/DDBJ databases">
        <title>A functionally conserved STORR gene fusion in Papaver species that diverged 16.8 million years ago.</title>
        <authorList>
            <person name="Catania T."/>
        </authorList>
    </citation>
    <scope>NUCLEOTIDE SEQUENCE</scope>
    <source>
        <strain evidence="1">S-188037</strain>
    </source>
</reference>
<evidence type="ECO:0000313" key="1">
    <source>
        <dbReference type="EMBL" id="KAI3909774.1"/>
    </source>
</evidence>